<evidence type="ECO:0000256" key="2">
    <source>
        <dbReference type="PROSITE-ProRule" id="PRU00335"/>
    </source>
</evidence>
<evidence type="ECO:0000313" key="5">
    <source>
        <dbReference type="EMBL" id="MBB5752030.1"/>
    </source>
</evidence>
<comment type="caution">
    <text evidence="5">The sequence shown here is derived from an EMBL/GenBank/DDBJ whole genome shotgun (WGS) entry which is preliminary data.</text>
</comment>
<dbReference type="PROSITE" id="PS50977">
    <property type="entry name" value="HTH_TETR_2"/>
    <property type="match status" value="1"/>
</dbReference>
<sequence>MDEVRTQIVDALLALLAERSFETIGLDAIAAKAGVTLGAVRAQYDGKLAILADFVRRTDRTVLDAEGGAVEGDTARERLFELVMRRLDTIEPHKAALASLERSARRQPALALCLNDLARTSARFTLAAAGIPAEGLRGAARVQGLVLLGLRVLAVWKDDTDPDLSKTMSALDHELDRAEAIERRLDRVVGGACRIARRFERRRAHPAPEPRPAPEEAAEASVG</sequence>
<keyword evidence="1 2" id="KW-0238">DNA-binding</keyword>
<organism evidence="5 6">
    <name type="scientific">Prosthecomicrobium pneumaticum</name>
    <dbReference type="NCBI Taxonomy" id="81895"/>
    <lineage>
        <taxon>Bacteria</taxon>
        <taxon>Pseudomonadati</taxon>
        <taxon>Pseudomonadota</taxon>
        <taxon>Alphaproteobacteria</taxon>
        <taxon>Hyphomicrobiales</taxon>
        <taxon>Kaistiaceae</taxon>
        <taxon>Prosthecomicrobium</taxon>
    </lineage>
</organism>
<evidence type="ECO:0000256" key="3">
    <source>
        <dbReference type="SAM" id="MobiDB-lite"/>
    </source>
</evidence>
<name>A0A7W9CU97_9HYPH</name>
<feature type="DNA-binding region" description="H-T-H motif" evidence="2">
    <location>
        <begin position="25"/>
        <end position="44"/>
    </location>
</feature>
<dbReference type="SUPFAM" id="SSF46689">
    <property type="entry name" value="Homeodomain-like"/>
    <property type="match status" value="1"/>
</dbReference>
<evidence type="ECO:0000259" key="4">
    <source>
        <dbReference type="PROSITE" id="PS50977"/>
    </source>
</evidence>
<dbReference type="EMBL" id="JACHOO010000002">
    <property type="protein sequence ID" value="MBB5752030.1"/>
    <property type="molecule type" value="Genomic_DNA"/>
</dbReference>
<evidence type="ECO:0000256" key="1">
    <source>
        <dbReference type="ARBA" id="ARBA00023125"/>
    </source>
</evidence>
<dbReference type="Gene3D" id="1.10.357.10">
    <property type="entry name" value="Tetracycline Repressor, domain 2"/>
    <property type="match status" value="1"/>
</dbReference>
<feature type="region of interest" description="Disordered" evidence="3">
    <location>
        <begin position="200"/>
        <end position="223"/>
    </location>
</feature>
<dbReference type="GO" id="GO:0003677">
    <property type="term" value="F:DNA binding"/>
    <property type="evidence" value="ECO:0007669"/>
    <property type="project" value="UniProtKB-UniRule"/>
</dbReference>
<proteinExistence type="predicted"/>
<accession>A0A7W9CU97</accession>
<feature type="domain" description="HTH tetR-type" evidence="4">
    <location>
        <begin position="2"/>
        <end position="62"/>
    </location>
</feature>
<dbReference type="InterPro" id="IPR001647">
    <property type="entry name" value="HTH_TetR"/>
</dbReference>
<protein>
    <submittedName>
        <fullName evidence="5">AcrR family transcriptional regulator</fullName>
    </submittedName>
</protein>
<keyword evidence="6" id="KW-1185">Reference proteome</keyword>
<dbReference type="InterPro" id="IPR009057">
    <property type="entry name" value="Homeodomain-like_sf"/>
</dbReference>
<dbReference type="Proteomes" id="UP000523821">
    <property type="component" value="Unassembled WGS sequence"/>
</dbReference>
<reference evidence="5 6" key="1">
    <citation type="submission" date="2020-08" db="EMBL/GenBank/DDBJ databases">
        <title>Genomic Encyclopedia of Type Strains, Phase IV (KMG-IV): sequencing the most valuable type-strain genomes for metagenomic binning, comparative biology and taxonomic classification.</title>
        <authorList>
            <person name="Goeker M."/>
        </authorList>
    </citation>
    <scope>NUCLEOTIDE SEQUENCE [LARGE SCALE GENOMIC DNA]</scope>
    <source>
        <strain evidence="5 6">DSM 16268</strain>
    </source>
</reference>
<dbReference type="AlphaFoldDB" id="A0A7W9CU97"/>
<evidence type="ECO:0000313" key="6">
    <source>
        <dbReference type="Proteomes" id="UP000523821"/>
    </source>
</evidence>
<gene>
    <name evidence="5" type="ORF">GGQ63_001082</name>
</gene>
<dbReference type="RefSeq" id="WP_183853318.1">
    <property type="nucleotide sequence ID" value="NZ_JACHOO010000002.1"/>
</dbReference>